<evidence type="ECO:0000256" key="7">
    <source>
        <dbReference type="SAM" id="Phobius"/>
    </source>
</evidence>
<dbReference type="PROSITE" id="PS00194">
    <property type="entry name" value="THIOREDOXIN_1"/>
    <property type="match status" value="1"/>
</dbReference>
<dbReference type="GO" id="GO:0047134">
    <property type="term" value="F:protein-disulfide reductase [NAD(P)H] activity"/>
    <property type="evidence" value="ECO:0007669"/>
    <property type="project" value="UniProtKB-EC"/>
</dbReference>
<feature type="transmembrane region" description="Helical" evidence="7">
    <location>
        <begin position="551"/>
        <end position="571"/>
    </location>
</feature>
<feature type="transmembrane region" description="Helical" evidence="7">
    <location>
        <begin position="326"/>
        <end position="353"/>
    </location>
</feature>
<feature type="transmembrane region" description="Helical" evidence="7">
    <location>
        <begin position="374"/>
        <end position="393"/>
    </location>
</feature>
<dbReference type="Gene3D" id="3.40.30.10">
    <property type="entry name" value="Glutaredoxin"/>
    <property type="match status" value="1"/>
</dbReference>
<comment type="caution">
    <text evidence="11">The sequence shown here is derived from an EMBL/GenBank/DDBJ whole genome shotgun (WGS) entry which is preliminary data.</text>
</comment>
<dbReference type="InterPro" id="IPR035671">
    <property type="entry name" value="DsbD_gamma"/>
</dbReference>
<dbReference type="GO" id="GO:0016020">
    <property type="term" value="C:membrane"/>
    <property type="evidence" value="ECO:0007669"/>
    <property type="project" value="UniProtKB-SubCell"/>
</dbReference>
<dbReference type="PANTHER" id="PTHR32234:SF3">
    <property type="entry name" value="SUPPRESSION OF COPPER SENSITIVITY PROTEIN"/>
    <property type="match status" value="1"/>
</dbReference>
<dbReference type="STRING" id="307486.GCA_000807215_01128"/>
<dbReference type="InterPro" id="IPR028250">
    <property type="entry name" value="DsbDN"/>
</dbReference>
<dbReference type="InterPro" id="IPR003834">
    <property type="entry name" value="Cyt_c_assmbl_TM_dom"/>
</dbReference>
<evidence type="ECO:0000256" key="8">
    <source>
        <dbReference type="SAM" id="SignalP"/>
    </source>
</evidence>
<dbReference type="Proteomes" id="UP000317763">
    <property type="component" value="Unassembled WGS sequence"/>
</dbReference>
<evidence type="ECO:0000256" key="2">
    <source>
        <dbReference type="ARBA" id="ARBA00022692"/>
    </source>
</evidence>
<dbReference type="EMBL" id="VJOM01000008">
    <property type="protein sequence ID" value="TSE32686.1"/>
    <property type="molecule type" value="Genomic_DNA"/>
</dbReference>
<name>A0A554XA82_9BURK</name>
<keyword evidence="5 7" id="KW-0472">Membrane</keyword>
<accession>A0A554XA82</accession>
<dbReference type="PANTHER" id="PTHR32234">
    <property type="entry name" value="THIOL:DISULFIDE INTERCHANGE PROTEIN DSBD"/>
    <property type="match status" value="1"/>
</dbReference>
<dbReference type="CDD" id="cd02953">
    <property type="entry name" value="DsbDgamma"/>
    <property type="match status" value="1"/>
</dbReference>
<dbReference type="OrthoDB" id="9811036at2"/>
<gene>
    <name evidence="11" type="primary">dsbD</name>
    <name evidence="11" type="ORF">Ttaiw_01008</name>
</gene>
<feature type="transmembrane region" description="Helical" evidence="7">
    <location>
        <begin position="413"/>
        <end position="434"/>
    </location>
</feature>
<keyword evidence="11" id="KW-0560">Oxidoreductase</keyword>
<feature type="signal peptide" evidence="8">
    <location>
        <begin position="1"/>
        <end position="31"/>
    </location>
</feature>
<dbReference type="RefSeq" id="WP_082007537.1">
    <property type="nucleotide sequence ID" value="NZ_CP083911.1"/>
</dbReference>
<feature type="domain" description="Cytochrome C biogenesis protein transmembrane" evidence="9">
    <location>
        <begin position="332"/>
        <end position="541"/>
    </location>
</feature>
<keyword evidence="8" id="KW-0732">Signal</keyword>
<dbReference type="GO" id="GO:0017004">
    <property type="term" value="P:cytochrome complex assembly"/>
    <property type="evidence" value="ECO:0007669"/>
    <property type="project" value="UniProtKB-KW"/>
</dbReference>
<proteinExistence type="predicted"/>
<evidence type="ECO:0000256" key="3">
    <source>
        <dbReference type="ARBA" id="ARBA00022748"/>
    </source>
</evidence>
<evidence type="ECO:0000259" key="10">
    <source>
        <dbReference type="Pfam" id="PF11412"/>
    </source>
</evidence>
<dbReference type="InterPro" id="IPR036249">
    <property type="entry name" value="Thioredoxin-like_sf"/>
</dbReference>
<dbReference type="GO" id="GO:0045454">
    <property type="term" value="P:cell redox homeostasis"/>
    <property type="evidence" value="ECO:0007669"/>
    <property type="project" value="TreeGrafter"/>
</dbReference>
<sequence>MAVFDWLLRAGARVARAFAPLLLAAGVTALAQGGPAAAPSAGPTAQTEYARVELLVHAPQGVTPGQPVWLGLRLDHAPGWHTYWRNPGDSGLPIELQWTLPPGVRAGEIAWPTPRKFPLGELANYGFDGTLLLPVPVTVEPGFTGDTLDVQLHATWLICRTECVPEEAWLRLRVPTQSAQTAHGSLFESAWAAAPRALDGASGELRVEGDRLLLDITGLPAAWRGQRLEFFPETGNLIAPGLPWEQRWDGARWQASVPLSPYRSESPTRLAFVVAPPPAEAHGPATAGVRLEWPVAGTWPAVAAPPAPREPLPAPSAPAGAAGPTALGLGLALLGALVGGMILNLMPCVFPVLAIKVMAFQAHGADRRAHRVGGLAYTAGVVLSFVALGAALLALRTAGEAVGWGFQLQNPWVVAALATLFVVIGLNLAGLFEFGQLAPPGLAGLQLRHPVADAFLTGVLASVVASPCTAPFMGASLGLALTLPAAQALAVFGALGLGMALPYLAASQWPALARRLPRPGPWMVTFRQAMAFPMFAAALWLWWVLGQQTGMDGAGALGLILLALAWLLWALGRPGAARRWLGAIGAVLLAAALVWAGPYVGREANAGATADTRDATWDAWTPQRQAELLAAGRPVFVDFTAAWCVTCQVNKAAVLSDADVLADARAANIALLRADWTRRDPVITEALAALGRSGVPVYVLHVPGRAPQVLSEILRKEDVRAAFRAAAQRQAASAG</sequence>
<reference evidence="11 12" key="1">
    <citation type="submission" date="2019-07" db="EMBL/GenBank/DDBJ databases">
        <title>Tepidimonas taiwanensis I1-1 draft genome.</title>
        <authorList>
            <person name="Da Costa M.S."/>
            <person name="Froufe H.J.C."/>
            <person name="Egas C."/>
            <person name="Albuquerque L."/>
        </authorList>
    </citation>
    <scope>NUCLEOTIDE SEQUENCE [LARGE SCALE GENOMIC DNA]</scope>
    <source>
        <strain evidence="11 12">I1-1</strain>
    </source>
</reference>
<evidence type="ECO:0000256" key="6">
    <source>
        <dbReference type="ARBA" id="ARBA00023284"/>
    </source>
</evidence>
<keyword evidence="2 7" id="KW-0812">Transmembrane</keyword>
<comment type="subcellular location">
    <subcellularLocation>
        <location evidence="1">Membrane</location>
        <topology evidence="1">Multi-pass membrane protein</topology>
    </subcellularLocation>
</comment>
<evidence type="ECO:0000259" key="9">
    <source>
        <dbReference type="Pfam" id="PF02683"/>
    </source>
</evidence>
<keyword evidence="6" id="KW-0676">Redox-active center</keyword>
<feature type="transmembrane region" description="Helical" evidence="7">
    <location>
        <begin position="526"/>
        <end position="545"/>
    </location>
</feature>
<evidence type="ECO:0000256" key="4">
    <source>
        <dbReference type="ARBA" id="ARBA00022989"/>
    </source>
</evidence>
<keyword evidence="4 7" id="KW-1133">Transmembrane helix</keyword>
<feature type="transmembrane region" description="Helical" evidence="7">
    <location>
        <begin position="454"/>
        <end position="473"/>
    </location>
</feature>
<dbReference type="Pfam" id="PF13899">
    <property type="entry name" value="Thioredoxin_7"/>
    <property type="match status" value="1"/>
</dbReference>
<evidence type="ECO:0000313" key="12">
    <source>
        <dbReference type="Proteomes" id="UP000317763"/>
    </source>
</evidence>
<dbReference type="InterPro" id="IPR017937">
    <property type="entry name" value="Thioredoxin_CS"/>
</dbReference>
<feature type="chain" id="PRO_5021698410" evidence="8">
    <location>
        <begin position="32"/>
        <end position="735"/>
    </location>
</feature>
<dbReference type="Pfam" id="PF02683">
    <property type="entry name" value="DsbD_TM"/>
    <property type="match status" value="1"/>
</dbReference>
<dbReference type="SUPFAM" id="SSF52833">
    <property type="entry name" value="Thioredoxin-like"/>
    <property type="match status" value="1"/>
</dbReference>
<keyword evidence="12" id="KW-1185">Reference proteome</keyword>
<feature type="transmembrane region" description="Helical" evidence="7">
    <location>
        <begin position="580"/>
        <end position="600"/>
    </location>
</feature>
<dbReference type="AlphaFoldDB" id="A0A554XA82"/>
<feature type="domain" description="Thiol:disulfide interchange protein DsbD N-terminal" evidence="10">
    <location>
        <begin position="64"/>
        <end position="171"/>
    </location>
</feature>
<organism evidence="11 12">
    <name type="scientific">Tepidimonas taiwanensis</name>
    <dbReference type="NCBI Taxonomy" id="307486"/>
    <lineage>
        <taxon>Bacteria</taxon>
        <taxon>Pseudomonadati</taxon>
        <taxon>Pseudomonadota</taxon>
        <taxon>Betaproteobacteria</taxon>
        <taxon>Burkholderiales</taxon>
        <taxon>Tepidimonas</taxon>
    </lineage>
</organism>
<evidence type="ECO:0000313" key="11">
    <source>
        <dbReference type="EMBL" id="TSE32686.1"/>
    </source>
</evidence>
<dbReference type="Pfam" id="PF11412">
    <property type="entry name" value="DsbD_N"/>
    <property type="match status" value="1"/>
</dbReference>
<keyword evidence="3" id="KW-0201">Cytochrome c-type biogenesis</keyword>
<dbReference type="EC" id="1.8.1.8" evidence="11"/>
<evidence type="ECO:0000256" key="1">
    <source>
        <dbReference type="ARBA" id="ARBA00004141"/>
    </source>
</evidence>
<feature type="transmembrane region" description="Helical" evidence="7">
    <location>
        <begin position="485"/>
        <end position="505"/>
    </location>
</feature>
<evidence type="ECO:0000256" key="5">
    <source>
        <dbReference type="ARBA" id="ARBA00023136"/>
    </source>
</evidence>
<protein>
    <submittedName>
        <fullName evidence="11">Thiol:disulfide interchange protein DsbD</fullName>
        <ecNumber evidence="11">1.8.1.8</ecNumber>
    </submittedName>
</protein>